<feature type="binding site" evidence="7">
    <location>
        <position position="166"/>
    </location>
    <ligand>
        <name>Zn(2+)</name>
        <dbReference type="ChEBI" id="CHEBI:29105"/>
    </ligand>
</feature>
<keyword evidence="5" id="KW-0520">NAD</keyword>
<dbReference type="Proteomes" id="UP001566132">
    <property type="component" value="Unassembled WGS sequence"/>
</dbReference>
<protein>
    <recommendedName>
        <fullName evidence="1">protein acetyllysine N-acetyltransferase</fullName>
        <ecNumber evidence="1">2.3.1.286</ecNumber>
    </recommendedName>
</protein>
<keyword evidence="3 7" id="KW-0479">Metal-binding</keyword>
<dbReference type="PANTHER" id="PTHR11085:SF12">
    <property type="entry name" value="NAD-DEPENDENT PROTEIN DEACYLASE SIRTUIN-6"/>
    <property type="match status" value="1"/>
</dbReference>
<sequence length="365" mass="41317">MSCNYAEGLSEYEDKGVLGLPEKFEATDKVGEKCLLLSKWIKEAKHVVVHTGAGISTASGIPDFRGPNGVWTLEKQGLKPEINVSFNEAIPTKTHMALKHLVEKELVHYIISQNIDGLHLRTGLPRTHLAELHGNMFIGQCDTCDSQFVRTTATSTVGQKYLGEFCKREVRGRSCRGKLKDTILDWEADLPENDLEMSDYHSSLADLNICLGTTLQIVPSGNLPLRCKKYGGKLVIVNLQSTKHDKKADLIINSYVDVVLEQVMKNLNLEIPEYCKLSDPTKNQLPISVVEWNISKSQIKILRKKFEAKQKDFREKKKLEAKDIKCNGVKRKRLLEKSSVLKKINKNIDVEDLPLEERLRMYKNS</sequence>
<evidence type="ECO:0000256" key="7">
    <source>
        <dbReference type="PROSITE-ProRule" id="PRU00236"/>
    </source>
</evidence>
<keyword evidence="10" id="KW-1185">Reference proteome</keyword>
<evidence type="ECO:0000256" key="3">
    <source>
        <dbReference type="ARBA" id="ARBA00022723"/>
    </source>
</evidence>
<proteinExistence type="inferred from homology"/>
<dbReference type="EMBL" id="JBDJPC010000019">
    <property type="protein sequence ID" value="KAL1487748.1"/>
    <property type="molecule type" value="Genomic_DNA"/>
</dbReference>
<name>A0ABD1DZC9_HYPHA</name>
<dbReference type="GO" id="GO:0141050">
    <property type="term" value="F:histone H3K deacetylase activity"/>
    <property type="evidence" value="ECO:0007669"/>
    <property type="project" value="UniProtKB-ARBA"/>
</dbReference>
<dbReference type="Gene3D" id="2.20.28.200">
    <property type="match status" value="1"/>
</dbReference>
<dbReference type="GO" id="GO:0017136">
    <property type="term" value="F:histone deacetylase activity, NAD-dependent"/>
    <property type="evidence" value="ECO:0007669"/>
    <property type="project" value="UniProtKB-ARBA"/>
</dbReference>
<dbReference type="InterPro" id="IPR029035">
    <property type="entry name" value="DHS-like_NAD/FAD-binding_dom"/>
</dbReference>
<evidence type="ECO:0000313" key="9">
    <source>
        <dbReference type="EMBL" id="KAL1487748.1"/>
    </source>
</evidence>
<dbReference type="Gene3D" id="3.40.50.1220">
    <property type="entry name" value="TPP-binding domain"/>
    <property type="match status" value="1"/>
</dbReference>
<accession>A0ABD1DZC9</accession>
<feature type="active site" description="Proton acceptor" evidence="7">
    <location>
        <position position="133"/>
    </location>
</feature>
<evidence type="ECO:0000256" key="1">
    <source>
        <dbReference type="ARBA" id="ARBA00012928"/>
    </source>
</evidence>
<feature type="domain" description="Deacetylase sirtuin-type" evidence="8">
    <location>
        <begin position="27"/>
        <end position="270"/>
    </location>
</feature>
<evidence type="ECO:0000256" key="6">
    <source>
        <dbReference type="ARBA" id="ARBA00038170"/>
    </source>
</evidence>
<dbReference type="AlphaFoldDB" id="A0ABD1DZC9"/>
<evidence type="ECO:0000259" key="8">
    <source>
        <dbReference type="PROSITE" id="PS50305"/>
    </source>
</evidence>
<keyword evidence="4 7" id="KW-0862">Zinc</keyword>
<reference evidence="9 10" key="1">
    <citation type="submission" date="2024-05" db="EMBL/GenBank/DDBJ databases">
        <title>Genetic variation in Jamaican populations of the coffee berry borer (Hypothenemus hampei).</title>
        <authorList>
            <person name="Errbii M."/>
            <person name="Myrie A."/>
        </authorList>
    </citation>
    <scope>NUCLEOTIDE SEQUENCE [LARGE SCALE GENOMIC DNA]</scope>
    <source>
        <strain evidence="9">JA-Hopewell-2020-01-JO</strain>
        <tissue evidence="9">Whole body</tissue>
    </source>
</reference>
<organism evidence="9 10">
    <name type="scientific">Hypothenemus hampei</name>
    <name type="common">Coffee berry borer</name>
    <dbReference type="NCBI Taxonomy" id="57062"/>
    <lineage>
        <taxon>Eukaryota</taxon>
        <taxon>Metazoa</taxon>
        <taxon>Ecdysozoa</taxon>
        <taxon>Arthropoda</taxon>
        <taxon>Hexapoda</taxon>
        <taxon>Insecta</taxon>
        <taxon>Pterygota</taxon>
        <taxon>Neoptera</taxon>
        <taxon>Endopterygota</taxon>
        <taxon>Coleoptera</taxon>
        <taxon>Polyphaga</taxon>
        <taxon>Cucujiformia</taxon>
        <taxon>Curculionidae</taxon>
        <taxon>Scolytinae</taxon>
        <taxon>Hypothenemus</taxon>
    </lineage>
</organism>
<comment type="caution">
    <text evidence="9">The sequence shown here is derived from an EMBL/GenBank/DDBJ whole genome shotgun (WGS) entry which is preliminary data.</text>
</comment>
<dbReference type="EC" id="2.3.1.286" evidence="1"/>
<feature type="binding site" evidence="7">
    <location>
        <position position="175"/>
    </location>
    <ligand>
        <name>Zn(2+)</name>
        <dbReference type="ChEBI" id="CHEBI:29105"/>
    </ligand>
</feature>
<evidence type="ECO:0000256" key="4">
    <source>
        <dbReference type="ARBA" id="ARBA00022833"/>
    </source>
</evidence>
<dbReference type="Pfam" id="PF02146">
    <property type="entry name" value="SIR2"/>
    <property type="match status" value="1"/>
</dbReference>
<evidence type="ECO:0000313" key="10">
    <source>
        <dbReference type="Proteomes" id="UP001566132"/>
    </source>
</evidence>
<dbReference type="PROSITE" id="PS50305">
    <property type="entry name" value="SIRTUIN"/>
    <property type="match status" value="1"/>
</dbReference>
<feature type="binding site" evidence="7">
    <location>
        <position position="144"/>
    </location>
    <ligand>
        <name>Zn(2+)</name>
        <dbReference type="ChEBI" id="CHEBI:29105"/>
    </ligand>
</feature>
<dbReference type="SUPFAM" id="SSF52467">
    <property type="entry name" value="DHS-like NAD/FAD-binding domain"/>
    <property type="match status" value="1"/>
</dbReference>
<evidence type="ECO:0000256" key="5">
    <source>
        <dbReference type="ARBA" id="ARBA00023027"/>
    </source>
</evidence>
<keyword evidence="2" id="KW-0808">Transferase</keyword>
<dbReference type="FunFam" id="3.40.50.1220:FF:000038">
    <property type="entry name" value="NAD-dependent protein deacetylase sirtuin-6 isoform X2"/>
    <property type="match status" value="1"/>
</dbReference>
<dbReference type="InterPro" id="IPR050134">
    <property type="entry name" value="NAD-dep_sirtuin_deacylases"/>
</dbReference>
<comment type="similarity">
    <text evidence="6">Belongs to the sirtuin family. Class IV subfamily.</text>
</comment>
<dbReference type="GO" id="GO:0046872">
    <property type="term" value="F:metal ion binding"/>
    <property type="evidence" value="ECO:0007669"/>
    <property type="project" value="UniProtKB-KW"/>
</dbReference>
<dbReference type="PANTHER" id="PTHR11085">
    <property type="entry name" value="NAD-DEPENDENT PROTEIN DEACYLASE SIRTUIN-5, MITOCHONDRIAL-RELATED"/>
    <property type="match status" value="1"/>
</dbReference>
<dbReference type="InterPro" id="IPR026590">
    <property type="entry name" value="Ssirtuin_cat_dom"/>
</dbReference>
<gene>
    <name evidence="9" type="ORF">ABEB36_015583</name>
</gene>
<evidence type="ECO:0000256" key="2">
    <source>
        <dbReference type="ARBA" id="ARBA00022679"/>
    </source>
</evidence>
<dbReference type="InterPro" id="IPR003000">
    <property type="entry name" value="Sirtuin"/>
</dbReference>
<feature type="binding site" evidence="7">
    <location>
        <position position="141"/>
    </location>
    <ligand>
        <name>Zn(2+)</name>
        <dbReference type="ChEBI" id="CHEBI:29105"/>
    </ligand>
</feature>